<dbReference type="GO" id="GO:0003677">
    <property type="term" value="F:DNA binding"/>
    <property type="evidence" value="ECO:0007669"/>
    <property type="project" value="UniProtKB-KW"/>
</dbReference>
<dbReference type="SUPFAM" id="SSF46785">
    <property type="entry name" value="Winged helix' DNA-binding domain"/>
    <property type="match status" value="1"/>
</dbReference>
<dbReference type="PANTHER" id="PTHR42756">
    <property type="entry name" value="TRANSCRIPTIONAL REGULATOR, MARR"/>
    <property type="match status" value="1"/>
</dbReference>
<name>A0A852YGI7_9MICO</name>
<dbReference type="PROSITE" id="PS50995">
    <property type="entry name" value="HTH_MARR_2"/>
    <property type="match status" value="1"/>
</dbReference>
<feature type="domain" description="HTH marR-type" evidence="4">
    <location>
        <begin position="1"/>
        <end position="119"/>
    </location>
</feature>
<dbReference type="PANTHER" id="PTHR42756:SF1">
    <property type="entry name" value="TRANSCRIPTIONAL REPRESSOR OF EMRAB OPERON"/>
    <property type="match status" value="1"/>
</dbReference>
<dbReference type="InterPro" id="IPR000835">
    <property type="entry name" value="HTH_MarR-typ"/>
</dbReference>
<comment type="caution">
    <text evidence="5">The sequence shown here is derived from an EMBL/GenBank/DDBJ whole genome shotgun (WGS) entry which is preliminary data.</text>
</comment>
<dbReference type="Pfam" id="PF01047">
    <property type="entry name" value="MarR"/>
    <property type="match status" value="1"/>
</dbReference>
<keyword evidence="1" id="KW-0805">Transcription regulation</keyword>
<dbReference type="SMART" id="SM00347">
    <property type="entry name" value="HTH_MARR"/>
    <property type="match status" value="1"/>
</dbReference>
<dbReference type="PRINTS" id="PR00598">
    <property type="entry name" value="HTHMARR"/>
</dbReference>
<sequence>MIDRETPILDAHELTMWEYAILTAISRAPDQSQRELAASSRRDATRLIRHLDTLSTRGLVRRDTDPGDRRRRVVNLTDAGATTLGSARRAIRRMEDELLAELPVEQRDQLRATLAAAVTLAAPAKSDPQL</sequence>
<dbReference type="AlphaFoldDB" id="A0A852YGI7"/>
<evidence type="ECO:0000256" key="2">
    <source>
        <dbReference type="ARBA" id="ARBA00023125"/>
    </source>
</evidence>
<dbReference type="Gene3D" id="1.10.10.10">
    <property type="entry name" value="Winged helix-like DNA-binding domain superfamily/Winged helix DNA-binding domain"/>
    <property type="match status" value="1"/>
</dbReference>
<keyword evidence="2 5" id="KW-0238">DNA-binding</keyword>
<evidence type="ECO:0000256" key="1">
    <source>
        <dbReference type="ARBA" id="ARBA00023015"/>
    </source>
</evidence>
<dbReference type="Proteomes" id="UP000553888">
    <property type="component" value="Unassembled WGS sequence"/>
</dbReference>
<dbReference type="EMBL" id="JACBZY010000001">
    <property type="protein sequence ID" value="NYH00425.1"/>
    <property type="molecule type" value="Genomic_DNA"/>
</dbReference>
<evidence type="ECO:0000259" key="4">
    <source>
        <dbReference type="PROSITE" id="PS50995"/>
    </source>
</evidence>
<keyword evidence="3" id="KW-0804">Transcription</keyword>
<proteinExistence type="predicted"/>
<reference evidence="5 6" key="1">
    <citation type="submission" date="2020-07" db="EMBL/GenBank/DDBJ databases">
        <title>Sequencing the genomes of 1000 actinobacteria strains.</title>
        <authorList>
            <person name="Klenk H.-P."/>
        </authorList>
    </citation>
    <scope>NUCLEOTIDE SEQUENCE [LARGE SCALE GENOMIC DNA]</scope>
    <source>
        <strain evidence="5 6">DSM 23141</strain>
    </source>
</reference>
<evidence type="ECO:0000256" key="3">
    <source>
        <dbReference type="ARBA" id="ARBA00023163"/>
    </source>
</evidence>
<protein>
    <submittedName>
        <fullName evidence="5">DNA-binding MarR family transcriptional regulator</fullName>
    </submittedName>
</protein>
<dbReference type="InterPro" id="IPR036390">
    <property type="entry name" value="WH_DNA-bd_sf"/>
</dbReference>
<dbReference type="GO" id="GO:0003700">
    <property type="term" value="F:DNA-binding transcription factor activity"/>
    <property type="evidence" value="ECO:0007669"/>
    <property type="project" value="InterPro"/>
</dbReference>
<gene>
    <name evidence="5" type="ORF">BJ979_003050</name>
</gene>
<evidence type="ECO:0000313" key="6">
    <source>
        <dbReference type="Proteomes" id="UP000553888"/>
    </source>
</evidence>
<keyword evidence="6" id="KW-1185">Reference proteome</keyword>
<organism evidence="5 6">
    <name type="scientific">Schumannella luteola</name>
    <dbReference type="NCBI Taxonomy" id="472059"/>
    <lineage>
        <taxon>Bacteria</taxon>
        <taxon>Bacillati</taxon>
        <taxon>Actinomycetota</taxon>
        <taxon>Actinomycetes</taxon>
        <taxon>Micrococcales</taxon>
        <taxon>Microbacteriaceae</taxon>
        <taxon>Schumannella</taxon>
    </lineage>
</organism>
<accession>A0A852YGI7</accession>
<evidence type="ECO:0000313" key="5">
    <source>
        <dbReference type="EMBL" id="NYH00425.1"/>
    </source>
</evidence>
<dbReference type="InterPro" id="IPR036388">
    <property type="entry name" value="WH-like_DNA-bd_sf"/>
</dbReference>